<sequence>MTWALEGKSVTAGWLGIGQKRLEGFDAVNHHQALWSRNRDPWRRSVKPCVGFNFSSFRSLPSFAQKVSYDELSVEVANDQRTHLRPMTFTAEKRLMRRRPRQRLSRTHLFGASERTDRLPHLSPCLRAADTSKLCCPSGDCRAVT</sequence>
<reference evidence="1" key="1">
    <citation type="journal article" date="2023" name="Science">
        <title>Genome structures resolve the early diversification of teleost fishes.</title>
        <authorList>
            <person name="Parey E."/>
            <person name="Louis A."/>
            <person name="Montfort J."/>
            <person name="Bouchez O."/>
            <person name="Roques C."/>
            <person name="Iampietro C."/>
            <person name="Lluch J."/>
            <person name="Castinel A."/>
            <person name="Donnadieu C."/>
            <person name="Desvignes T."/>
            <person name="Floi Bucao C."/>
            <person name="Jouanno E."/>
            <person name="Wen M."/>
            <person name="Mejri S."/>
            <person name="Dirks R."/>
            <person name="Jansen H."/>
            <person name="Henkel C."/>
            <person name="Chen W.J."/>
            <person name="Zahm M."/>
            <person name="Cabau C."/>
            <person name="Klopp C."/>
            <person name="Thompson A.W."/>
            <person name="Robinson-Rechavi M."/>
            <person name="Braasch I."/>
            <person name="Lecointre G."/>
            <person name="Bobe J."/>
            <person name="Postlethwait J.H."/>
            <person name="Berthelot C."/>
            <person name="Roest Crollius H."/>
            <person name="Guiguen Y."/>
        </authorList>
    </citation>
    <scope>NUCLEOTIDE SEQUENCE</scope>
    <source>
        <strain evidence="1">NC1722</strain>
    </source>
</reference>
<dbReference type="EMBL" id="JAINUG010002386">
    <property type="protein sequence ID" value="KAJ8349210.1"/>
    <property type="molecule type" value="Genomic_DNA"/>
</dbReference>
<protein>
    <submittedName>
        <fullName evidence="1">Uncharacterized protein</fullName>
    </submittedName>
</protein>
<dbReference type="Proteomes" id="UP001221898">
    <property type="component" value="Unassembled WGS sequence"/>
</dbReference>
<accession>A0AAD7VX43</accession>
<evidence type="ECO:0000313" key="2">
    <source>
        <dbReference type="Proteomes" id="UP001221898"/>
    </source>
</evidence>
<comment type="caution">
    <text evidence="1">The sequence shown here is derived from an EMBL/GenBank/DDBJ whole genome shotgun (WGS) entry which is preliminary data.</text>
</comment>
<organism evidence="1 2">
    <name type="scientific">Aldrovandia affinis</name>
    <dbReference type="NCBI Taxonomy" id="143900"/>
    <lineage>
        <taxon>Eukaryota</taxon>
        <taxon>Metazoa</taxon>
        <taxon>Chordata</taxon>
        <taxon>Craniata</taxon>
        <taxon>Vertebrata</taxon>
        <taxon>Euteleostomi</taxon>
        <taxon>Actinopterygii</taxon>
        <taxon>Neopterygii</taxon>
        <taxon>Teleostei</taxon>
        <taxon>Notacanthiformes</taxon>
        <taxon>Halosauridae</taxon>
        <taxon>Aldrovandia</taxon>
    </lineage>
</organism>
<dbReference type="AlphaFoldDB" id="A0AAD7VX43"/>
<gene>
    <name evidence="1" type="ORF">AAFF_G00179180</name>
</gene>
<keyword evidence="2" id="KW-1185">Reference proteome</keyword>
<name>A0AAD7VX43_9TELE</name>
<evidence type="ECO:0000313" key="1">
    <source>
        <dbReference type="EMBL" id="KAJ8349210.1"/>
    </source>
</evidence>
<proteinExistence type="predicted"/>